<reference evidence="2" key="1">
    <citation type="submission" date="2016-10" db="EMBL/GenBank/DDBJ databases">
        <authorList>
            <person name="Varghese N."/>
            <person name="Submissions S."/>
        </authorList>
    </citation>
    <scope>NUCLEOTIDE SEQUENCE [LARGE SCALE GENOMIC DNA]</scope>
    <source>
        <strain evidence="2">DSM 9751</strain>
    </source>
</reference>
<sequence>MSLTFLTGSERSQPLPARFLEQGDGDCASPASEPIGNGFSLDRTLGLGAPQIHGLLVDDDNLLGFGIYPGDRLIVDRSATPVVDQYLVVRPRGAAEYSLRLLAPDPRGGLLLKAARPSIPSMALDDPDSIEIWGVVLWVVSYVGRKQP</sequence>
<dbReference type="InterPro" id="IPR036286">
    <property type="entry name" value="LexA/Signal_pep-like_sf"/>
</dbReference>
<keyword evidence="2" id="KW-1185">Reference proteome</keyword>
<dbReference type="RefSeq" id="WP_092312236.1">
    <property type="nucleotide sequence ID" value="NZ_FNTJ01000001.1"/>
</dbReference>
<name>A0A1H4L9A0_9PSED</name>
<organism evidence="1 2">
    <name type="scientific">Pseudomonas saponiphila</name>
    <dbReference type="NCBI Taxonomy" id="556534"/>
    <lineage>
        <taxon>Bacteria</taxon>
        <taxon>Pseudomonadati</taxon>
        <taxon>Pseudomonadota</taxon>
        <taxon>Gammaproteobacteria</taxon>
        <taxon>Pseudomonadales</taxon>
        <taxon>Pseudomonadaceae</taxon>
        <taxon>Pseudomonas</taxon>
    </lineage>
</organism>
<dbReference type="Proteomes" id="UP000198982">
    <property type="component" value="Unassembled WGS sequence"/>
</dbReference>
<dbReference type="AlphaFoldDB" id="A0A1H4L9A0"/>
<evidence type="ECO:0000313" key="1">
    <source>
        <dbReference type="EMBL" id="SEB67263.1"/>
    </source>
</evidence>
<accession>A0A1H4L9A0</accession>
<dbReference type="InterPro" id="IPR039418">
    <property type="entry name" value="LexA-like"/>
</dbReference>
<proteinExistence type="predicted"/>
<dbReference type="CDD" id="cd06529">
    <property type="entry name" value="S24_LexA-like"/>
    <property type="match status" value="1"/>
</dbReference>
<evidence type="ECO:0000313" key="2">
    <source>
        <dbReference type="Proteomes" id="UP000198982"/>
    </source>
</evidence>
<gene>
    <name evidence="1" type="ORF">SAMN05216178_1786</name>
</gene>
<dbReference type="Gene3D" id="2.10.109.10">
    <property type="entry name" value="Umud Fragment, subunit A"/>
    <property type="match status" value="1"/>
</dbReference>
<dbReference type="EMBL" id="FNTJ01000001">
    <property type="protein sequence ID" value="SEB67263.1"/>
    <property type="molecule type" value="Genomic_DNA"/>
</dbReference>
<protein>
    <submittedName>
        <fullName evidence="1">DNA polymerase V</fullName>
    </submittedName>
</protein>
<dbReference type="SUPFAM" id="SSF51306">
    <property type="entry name" value="LexA/Signal peptidase"/>
    <property type="match status" value="1"/>
</dbReference>